<gene>
    <name evidence="1" type="ORF">BT93_L2455</name>
</gene>
<dbReference type="Pfam" id="PF05553">
    <property type="entry name" value="DUF761"/>
    <property type="match status" value="1"/>
</dbReference>
<organism evidence="1 2">
    <name type="scientific">Corymbia citriodora subsp. variegata</name>
    <dbReference type="NCBI Taxonomy" id="360336"/>
    <lineage>
        <taxon>Eukaryota</taxon>
        <taxon>Viridiplantae</taxon>
        <taxon>Streptophyta</taxon>
        <taxon>Embryophyta</taxon>
        <taxon>Tracheophyta</taxon>
        <taxon>Spermatophyta</taxon>
        <taxon>Magnoliopsida</taxon>
        <taxon>eudicotyledons</taxon>
        <taxon>Gunneridae</taxon>
        <taxon>Pentapetalae</taxon>
        <taxon>rosids</taxon>
        <taxon>malvids</taxon>
        <taxon>Myrtales</taxon>
        <taxon>Myrtaceae</taxon>
        <taxon>Myrtoideae</taxon>
        <taxon>Eucalypteae</taxon>
        <taxon>Corymbia</taxon>
    </lineage>
</organism>
<sequence>MDNWPVLSRLKRAVNKARLLLKFRWGHPTLVVVAASGKNGQRQRLGFNNRPSLMGCLDSSRSGSDSSGSRGELQRVMTCLSSWLEVDDIDRRADAFISNFHRQLR</sequence>
<evidence type="ECO:0000313" key="1">
    <source>
        <dbReference type="EMBL" id="KAF7847915.1"/>
    </source>
</evidence>
<dbReference type="EMBL" id="MU090416">
    <property type="protein sequence ID" value="KAF7847915.1"/>
    <property type="molecule type" value="Genomic_DNA"/>
</dbReference>
<protein>
    <submittedName>
        <fullName evidence="1">Uncharacterized protein</fullName>
    </submittedName>
</protein>
<dbReference type="Gramene" id="rna-gnl|WGS:JABURB|Cocit.L2455.1">
    <property type="protein sequence ID" value="cds-KAF7847915.1"/>
    <property type="gene ID" value="gene-BT93_L2455"/>
</dbReference>
<dbReference type="OrthoDB" id="1682876at2759"/>
<dbReference type="InterPro" id="IPR008480">
    <property type="entry name" value="DUF761_pln"/>
</dbReference>
<keyword evidence="2" id="KW-1185">Reference proteome</keyword>
<name>A0A8T0CPX0_CORYI</name>
<evidence type="ECO:0000313" key="2">
    <source>
        <dbReference type="Proteomes" id="UP000806378"/>
    </source>
</evidence>
<dbReference type="Gramene" id="rna-gnl|WGS:JABURB|Cocit.C1478.1">
    <property type="protein sequence ID" value="cds-KAF8035463.1"/>
    <property type="gene ID" value="gene-BT93_C1478"/>
</dbReference>
<dbReference type="Proteomes" id="UP000806378">
    <property type="component" value="Unassembled WGS sequence"/>
</dbReference>
<accession>A0A8T0CPX0</accession>
<dbReference type="AlphaFoldDB" id="A0A8T0CPX0"/>
<comment type="caution">
    <text evidence="1">The sequence shown here is derived from an EMBL/GenBank/DDBJ whole genome shotgun (WGS) entry which is preliminary data.</text>
</comment>
<reference evidence="1" key="1">
    <citation type="submission" date="2020-05" db="EMBL/GenBank/DDBJ databases">
        <title>WGS assembly of Corymbia citriodora subspecies variegata.</title>
        <authorList>
            <person name="Barry K."/>
            <person name="Hundley H."/>
            <person name="Shu S."/>
            <person name="Jenkins J."/>
            <person name="Grimwood J."/>
            <person name="Baten A."/>
        </authorList>
    </citation>
    <scope>NUCLEOTIDE SEQUENCE</scope>
    <source>
        <strain evidence="1">CV2-018</strain>
    </source>
</reference>
<proteinExistence type="predicted"/>